<name>A0A4Y3VSE6_9ACTN</name>
<gene>
    <name evidence="1" type="ORF">SSP24_62350</name>
</gene>
<sequence length="75" mass="8199">MAHGDNDTVVLVEGARHFADKLVHVSSHPVVYVELPGAQHAFDLFHSLRFETVVNAVEVFAAWVRSTQAGSQGRS</sequence>
<dbReference type="RefSeq" id="WP_229865229.1">
    <property type="nucleotide sequence ID" value="NZ_BJND01000055.1"/>
</dbReference>
<dbReference type="AlphaFoldDB" id="A0A4Y3VSE6"/>
<evidence type="ECO:0008006" key="3">
    <source>
        <dbReference type="Google" id="ProtNLM"/>
    </source>
</evidence>
<comment type="caution">
    <text evidence="1">The sequence shown here is derived from an EMBL/GenBank/DDBJ whole genome shotgun (WGS) entry which is preliminary data.</text>
</comment>
<dbReference type="Gene3D" id="3.40.50.1820">
    <property type="entry name" value="alpha/beta hydrolase"/>
    <property type="match status" value="1"/>
</dbReference>
<organism evidence="1 2">
    <name type="scientific">Streptomyces spinoverrucosus</name>
    <dbReference type="NCBI Taxonomy" id="284043"/>
    <lineage>
        <taxon>Bacteria</taxon>
        <taxon>Bacillati</taxon>
        <taxon>Actinomycetota</taxon>
        <taxon>Actinomycetes</taxon>
        <taxon>Kitasatosporales</taxon>
        <taxon>Streptomycetaceae</taxon>
        <taxon>Streptomyces</taxon>
    </lineage>
</organism>
<protein>
    <recommendedName>
        <fullName evidence="3">Alpha/beta hydrolase fold-3 domain-containing protein</fullName>
    </recommendedName>
</protein>
<evidence type="ECO:0000313" key="1">
    <source>
        <dbReference type="EMBL" id="GEC08580.1"/>
    </source>
</evidence>
<proteinExistence type="predicted"/>
<dbReference type="InterPro" id="IPR029058">
    <property type="entry name" value="AB_hydrolase_fold"/>
</dbReference>
<dbReference type="Proteomes" id="UP000317881">
    <property type="component" value="Unassembled WGS sequence"/>
</dbReference>
<evidence type="ECO:0000313" key="2">
    <source>
        <dbReference type="Proteomes" id="UP000317881"/>
    </source>
</evidence>
<accession>A0A4Y3VSE6</accession>
<dbReference type="SUPFAM" id="SSF53474">
    <property type="entry name" value="alpha/beta-Hydrolases"/>
    <property type="match status" value="1"/>
</dbReference>
<keyword evidence="2" id="KW-1185">Reference proteome</keyword>
<dbReference type="EMBL" id="BJND01000055">
    <property type="protein sequence ID" value="GEC08580.1"/>
    <property type="molecule type" value="Genomic_DNA"/>
</dbReference>
<reference evidence="1 2" key="1">
    <citation type="submission" date="2019-06" db="EMBL/GenBank/DDBJ databases">
        <title>Whole genome shotgun sequence of Streptomyces spinoverrucosus NBRC 14228.</title>
        <authorList>
            <person name="Hosoyama A."/>
            <person name="Uohara A."/>
            <person name="Ohji S."/>
            <person name="Ichikawa N."/>
        </authorList>
    </citation>
    <scope>NUCLEOTIDE SEQUENCE [LARGE SCALE GENOMIC DNA]</scope>
    <source>
        <strain evidence="1 2">NBRC 14228</strain>
    </source>
</reference>